<dbReference type="SMART" id="SM00898">
    <property type="entry name" value="Fapy_DNA_glyco"/>
    <property type="match status" value="1"/>
</dbReference>
<dbReference type="InterPro" id="IPR044090">
    <property type="entry name" value="Nei2_N"/>
</dbReference>
<evidence type="ECO:0000256" key="9">
    <source>
        <dbReference type="ARBA" id="ARBA00023125"/>
    </source>
</evidence>
<dbReference type="SUPFAM" id="SSF57716">
    <property type="entry name" value="Glucocorticoid receptor-like (DNA-binding domain)"/>
    <property type="match status" value="1"/>
</dbReference>
<keyword evidence="19" id="KW-1185">Reference proteome</keyword>
<dbReference type="InterPro" id="IPR035937">
    <property type="entry name" value="FPG_N"/>
</dbReference>
<dbReference type="PROSITE" id="PS51066">
    <property type="entry name" value="ZF_FPG_2"/>
    <property type="match status" value="1"/>
</dbReference>
<evidence type="ECO:0000256" key="12">
    <source>
        <dbReference type="ARBA" id="ARBA00023268"/>
    </source>
</evidence>
<dbReference type="AlphaFoldDB" id="A0A1C4ZEB1"/>
<dbReference type="InterPro" id="IPR000214">
    <property type="entry name" value="Znf_DNA_glyclase/AP_lyase"/>
</dbReference>
<dbReference type="SUPFAM" id="SSF46946">
    <property type="entry name" value="S13-like H2TH domain"/>
    <property type="match status" value="1"/>
</dbReference>
<feature type="domain" description="Formamidopyrimidine-DNA glycosylase catalytic" evidence="17">
    <location>
        <begin position="2"/>
        <end position="112"/>
    </location>
</feature>
<gene>
    <name evidence="18" type="ORF">GA0074695_5463</name>
</gene>
<evidence type="ECO:0000256" key="11">
    <source>
        <dbReference type="ARBA" id="ARBA00023239"/>
    </source>
</evidence>
<comment type="similarity">
    <text evidence="2">Belongs to the FPG family.</text>
</comment>
<dbReference type="Pfam" id="PF06827">
    <property type="entry name" value="zf-FPG_IleRS"/>
    <property type="match status" value="1"/>
</dbReference>
<evidence type="ECO:0000256" key="8">
    <source>
        <dbReference type="ARBA" id="ARBA00022833"/>
    </source>
</evidence>
<evidence type="ECO:0000313" key="18">
    <source>
        <dbReference type="EMBL" id="SCF31282.1"/>
    </source>
</evidence>
<dbReference type="GO" id="GO:0006284">
    <property type="term" value="P:base-excision repair"/>
    <property type="evidence" value="ECO:0007669"/>
    <property type="project" value="InterPro"/>
</dbReference>
<keyword evidence="13" id="KW-0326">Glycosidase</keyword>
<accession>A0A1C4ZEB1</accession>
<evidence type="ECO:0000256" key="3">
    <source>
        <dbReference type="ARBA" id="ARBA00012720"/>
    </source>
</evidence>
<dbReference type="RefSeq" id="WP_089008777.1">
    <property type="nucleotide sequence ID" value="NZ_LT607411.1"/>
</dbReference>
<sequence length="268" mass="29327">MPEGDTVWNTARVLQRALAGARLTGSDFRVPQLAAADLSGWTVRGSASRGKHLLLRLTAPEGHVDGGRDWTLHSHLRMDGAWRAYAPGERWAARPAHLIRAVLRSPDAVAVGYHLHELALVPTAEEESLVGHLGPDLLGPDWDPAEAVRRLAAHPDETVGEALLDQRNLAGVGNLYKCEALFLRGISPWTPVRAVPDLAGVVTLAQRLLAANRGRWTQSTTGSLHRGGTSYVYGRRAQPCRRCGTAIRKEELGERVTYWCPACQPDRR</sequence>
<dbReference type="GO" id="GO:0000703">
    <property type="term" value="F:oxidized pyrimidine nucleobase lesion DNA N-glycosylase activity"/>
    <property type="evidence" value="ECO:0007669"/>
    <property type="project" value="TreeGrafter"/>
</dbReference>
<dbReference type="CDD" id="cd08971">
    <property type="entry name" value="AcNei2_N"/>
    <property type="match status" value="1"/>
</dbReference>
<comment type="cofactor">
    <cofactor evidence="1">
        <name>Zn(2+)</name>
        <dbReference type="ChEBI" id="CHEBI:29105"/>
    </cofactor>
</comment>
<dbReference type="Gene3D" id="3.20.190.10">
    <property type="entry name" value="MutM-like, N-terminal"/>
    <property type="match status" value="1"/>
</dbReference>
<dbReference type="InterPro" id="IPR010663">
    <property type="entry name" value="Znf_FPG/IleRS"/>
</dbReference>
<evidence type="ECO:0000259" key="17">
    <source>
        <dbReference type="PROSITE" id="PS51068"/>
    </source>
</evidence>
<evidence type="ECO:0000256" key="2">
    <source>
        <dbReference type="ARBA" id="ARBA00009409"/>
    </source>
</evidence>
<reference evidence="19" key="1">
    <citation type="submission" date="2016-06" db="EMBL/GenBank/DDBJ databases">
        <authorList>
            <person name="Varghese N."/>
            <person name="Submissions Spin"/>
        </authorList>
    </citation>
    <scope>NUCLEOTIDE SEQUENCE [LARGE SCALE GENOMIC DNA]</scope>
    <source>
        <strain evidence="19">DSM 43909</strain>
    </source>
</reference>
<dbReference type="GO" id="GO:0140078">
    <property type="term" value="F:class I DNA-(apurinic or apyrimidinic site) endonuclease activity"/>
    <property type="evidence" value="ECO:0007669"/>
    <property type="project" value="UniProtKB-EC"/>
</dbReference>
<keyword evidence="5" id="KW-0227">DNA damage</keyword>
<keyword evidence="9" id="KW-0238">DNA-binding</keyword>
<protein>
    <recommendedName>
        <fullName evidence="3">DNA-(apurinic or apyrimidinic site) lyase</fullName>
        <ecNumber evidence="3">4.2.99.18</ecNumber>
    </recommendedName>
</protein>
<evidence type="ECO:0000256" key="5">
    <source>
        <dbReference type="ARBA" id="ARBA00022763"/>
    </source>
</evidence>
<dbReference type="OrthoDB" id="9800855at2"/>
<evidence type="ECO:0000259" key="16">
    <source>
        <dbReference type="PROSITE" id="PS51066"/>
    </source>
</evidence>
<dbReference type="EMBL" id="LT607411">
    <property type="protein sequence ID" value="SCF31282.1"/>
    <property type="molecule type" value="Genomic_DNA"/>
</dbReference>
<keyword evidence="11" id="KW-0456">Lyase</keyword>
<dbReference type="SMART" id="SM01232">
    <property type="entry name" value="H2TH"/>
    <property type="match status" value="1"/>
</dbReference>
<evidence type="ECO:0000313" key="19">
    <source>
        <dbReference type="Proteomes" id="UP000198242"/>
    </source>
</evidence>
<dbReference type="Pfam" id="PF06831">
    <property type="entry name" value="H2TH"/>
    <property type="match status" value="1"/>
</dbReference>
<dbReference type="InterPro" id="IPR015887">
    <property type="entry name" value="DNA_glyclase_Znf_dom_DNA_BS"/>
</dbReference>
<evidence type="ECO:0000256" key="4">
    <source>
        <dbReference type="ARBA" id="ARBA00022723"/>
    </source>
</evidence>
<organism evidence="18 19">
    <name type="scientific">Micromonospora viridifaciens</name>
    <dbReference type="NCBI Taxonomy" id="1881"/>
    <lineage>
        <taxon>Bacteria</taxon>
        <taxon>Bacillati</taxon>
        <taxon>Actinomycetota</taxon>
        <taxon>Actinomycetes</taxon>
        <taxon>Micromonosporales</taxon>
        <taxon>Micromonosporaceae</taxon>
        <taxon>Micromonospora</taxon>
    </lineage>
</organism>
<dbReference type="GO" id="GO:0003684">
    <property type="term" value="F:damaged DNA binding"/>
    <property type="evidence" value="ECO:0007669"/>
    <property type="project" value="InterPro"/>
</dbReference>
<dbReference type="InterPro" id="IPR010979">
    <property type="entry name" value="Ribosomal_uS13-like_H2TH"/>
</dbReference>
<keyword evidence="6 15" id="KW-0863">Zinc-finger</keyword>
<dbReference type="InterPro" id="IPR012319">
    <property type="entry name" value="FPG_cat"/>
</dbReference>
<dbReference type="PROSITE" id="PS51068">
    <property type="entry name" value="FPG_CAT"/>
    <property type="match status" value="1"/>
</dbReference>
<keyword evidence="18" id="KW-0540">Nuclease</keyword>
<evidence type="ECO:0000256" key="13">
    <source>
        <dbReference type="ARBA" id="ARBA00023295"/>
    </source>
</evidence>
<evidence type="ECO:0000256" key="6">
    <source>
        <dbReference type="ARBA" id="ARBA00022771"/>
    </source>
</evidence>
<dbReference type="SUPFAM" id="SSF81624">
    <property type="entry name" value="N-terminal domain of MutM-like DNA repair proteins"/>
    <property type="match status" value="1"/>
</dbReference>
<name>A0A1C4ZEB1_MICVI</name>
<dbReference type="PANTHER" id="PTHR42697">
    <property type="entry name" value="ENDONUCLEASE 8"/>
    <property type="match status" value="1"/>
</dbReference>
<evidence type="ECO:0000256" key="10">
    <source>
        <dbReference type="ARBA" id="ARBA00023204"/>
    </source>
</evidence>
<dbReference type="PANTHER" id="PTHR42697:SF1">
    <property type="entry name" value="ENDONUCLEASE 8"/>
    <property type="match status" value="1"/>
</dbReference>
<evidence type="ECO:0000256" key="1">
    <source>
        <dbReference type="ARBA" id="ARBA00001947"/>
    </source>
</evidence>
<dbReference type="EC" id="4.2.99.18" evidence="3"/>
<dbReference type="GO" id="GO:0008270">
    <property type="term" value="F:zinc ion binding"/>
    <property type="evidence" value="ECO:0007669"/>
    <property type="project" value="UniProtKB-KW"/>
</dbReference>
<evidence type="ECO:0000256" key="14">
    <source>
        <dbReference type="ARBA" id="ARBA00044632"/>
    </source>
</evidence>
<keyword evidence="10" id="KW-0234">DNA repair</keyword>
<dbReference type="Pfam" id="PF01149">
    <property type="entry name" value="Fapy_DNA_glyco"/>
    <property type="match status" value="1"/>
</dbReference>
<keyword evidence="4" id="KW-0479">Metal-binding</keyword>
<proteinExistence type="inferred from homology"/>
<dbReference type="Proteomes" id="UP000198242">
    <property type="component" value="Chromosome I"/>
</dbReference>
<dbReference type="InterPro" id="IPR015886">
    <property type="entry name" value="H2TH_FPG"/>
</dbReference>
<evidence type="ECO:0000256" key="15">
    <source>
        <dbReference type="PROSITE-ProRule" id="PRU00391"/>
    </source>
</evidence>
<dbReference type="Gene3D" id="1.10.8.50">
    <property type="match status" value="1"/>
</dbReference>
<feature type="domain" description="FPG-type" evidence="16">
    <location>
        <begin position="231"/>
        <end position="265"/>
    </location>
</feature>
<keyword evidence="18" id="KW-0255">Endonuclease</keyword>
<dbReference type="PROSITE" id="PS01242">
    <property type="entry name" value="ZF_FPG_1"/>
    <property type="match status" value="1"/>
</dbReference>
<keyword evidence="7" id="KW-0378">Hydrolase</keyword>
<keyword evidence="12" id="KW-0511">Multifunctional enzyme</keyword>
<keyword evidence="8" id="KW-0862">Zinc</keyword>
<evidence type="ECO:0000256" key="7">
    <source>
        <dbReference type="ARBA" id="ARBA00022801"/>
    </source>
</evidence>
<comment type="catalytic activity">
    <reaction evidence="14">
        <text>2'-deoxyribonucleotide-(2'-deoxyribose 5'-phosphate)-2'-deoxyribonucleotide-DNA = a 3'-end 2'-deoxyribonucleotide-(2,3-dehydro-2,3-deoxyribose 5'-phosphate)-DNA + a 5'-end 5'-phospho-2'-deoxyribonucleoside-DNA + H(+)</text>
        <dbReference type="Rhea" id="RHEA:66592"/>
        <dbReference type="Rhea" id="RHEA-COMP:13180"/>
        <dbReference type="Rhea" id="RHEA-COMP:16897"/>
        <dbReference type="Rhea" id="RHEA-COMP:17067"/>
        <dbReference type="ChEBI" id="CHEBI:15378"/>
        <dbReference type="ChEBI" id="CHEBI:136412"/>
        <dbReference type="ChEBI" id="CHEBI:157695"/>
        <dbReference type="ChEBI" id="CHEBI:167181"/>
        <dbReference type="EC" id="4.2.99.18"/>
    </reaction>
</comment>